<name>A0ABW3M9T2_9PSEU</name>
<comment type="caution">
    <text evidence="2">The sequence shown here is derived from an EMBL/GenBank/DDBJ whole genome shotgun (WGS) entry which is preliminary data.</text>
</comment>
<feature type="region of interest" description="Disordered" evidence="1">
    <location>
        <begin position="1"/>
        <end position="30"/>
    </location>
</feature>
<reference evidence="3" key="1">
    <citation type="journal article" date="2019" name="Int. J. Syst. Evol. Microbiol.">
        <title>The Global Catalogue of Microorganisms (GCM) 10K type strain sequencing project: providing services to taxonomists for standard genome sequencing and annotation.</title>
        <authorList>
            <consortium name="The Broad Institute Genomics Platform"/>
            <consortium name="The Broad Institute Genome Sequencing Center for Infectious Disease"/>
            <person name="Wu L."/>
            <person name="Ma J."/>
        </authorList>
    </citation>
    <scope>NUCLEOTIDE SEQUENCE [LARGE SCALE GENOMIC DNA]</scope>
    <source>
        <strain evidence="3">JCM 31486</strain>
    </source>
</reference>
<dbReference type="InterPro" id="IPR006891">
    <property type="entry name" value="T3SS_EspF"/>
</dbReference>
<feature type="compositionally biased region" description="Low complexity" evidence="1">
    <location>
        <begin position="20"/>
        <end position="30"/>
    </location>
</feature>
<dbReference type="EMBL" id="JBHTIS010000499">
    <property type="protein sequence ID" value="MFD1046044.1"/>
    <property type="molecule type" value="Genomic_DNA"/>
</dbReference>
<accession>A0ABW3M9T2</accession>
<evidence type="ECO:0000313" key="2">
    <source>
        <dbReference type="EMBL" id="MFD1046044.1"/>
    </source>
</evidence>
<dbReference type="Proteomes" id="UP001597045">
    <property type="component" value="Unassembled WGS sequence"/>
</dbReference>
<evidence type="ECO:0000313" key="3">
    <source>
        <dbReference type="Proteomes" id="UP001597045"/>
    </source>
</evidence>
<keyword evidence="3" id="KW-1185">Reference proteome</keyword>
<protein>
    <submittedName>
        <fullName evidence="2">EspF repeat-containing protein</fullName>
    </submittedName>
</protein>
<organism evidence="2 3">
    <name type="scientific">Kibdelosporangium lantanae</name>
    <dbReference type="NCBI Taxonomy" id="1497396"/>
    <lineage>
        <taxon>Bacteria</taxon>
        <taxon>Bacillati</taxon>
        <taxon>Actinomycetota</taxon>
        <taxon>Actinomycetes</taxon>
        <taxon>Pseudonocardiales</taxon>
        <taxon>Pseudonocardiaceae</taxon>
        <taxon>Kibdelosporangium</taxon>
    </lineage>
</organism>
<feature type="non-terminal residue" evidence="2">
    <location>
        <position position="1"/>
    </location>
</feature>
<gene>
    <name evidence="2" type="ORF">ACFQ1S_10950</name>
</gene>
<proteinExistence type="predicted"/>
<dbReference type="Pfam" id="PF04806">
    <property type="entry name" value="EspF"/>
    <property type="match status" value="1"/>
</dbReference>
<sequence length="66" mass="6916">DASRPNCSTADDGAPASNWPTPCSSTSRCSTCRPLPSVGGRHVSRFVEVGDWVCDDVASGLVHLRA</sequence>
<evidence type="ECO:0000256" key="1">
    <source>
        <dbReference type="SAM" id="MobiDB-lite"/>
    </source>
</evidence>